<protein>
    <submittedName>
        <fullName evidence="2">DUF4357 domain-containing protein</fullName>
    </submittedName>
</protein>
<organism evidence="2 3">
    <name type="scientific">Aerococcus agrisoli</name>
    <dbReference type="NCBI Taxonomy" id="2487350"/>
    <lineage>
        <taxon>Bacteria</taxon>
        <taxon>Bacillati</taxon>
        <taxon>Bacillota</taxon>
        <taxon>Bacilli</taxon>
        <taxon>Lactobacillales</taxon>
        <taxon>Aerococcaceae</taxon>
        <taxon>Aerococcus</taxon>
    </lineage>
</organism>
<name>A0A3N4GCZ1_9LACT</name>
<dbReference type="RefSeq" id="WP_123779849.1">
    <property type="nucleotide sequence ID" value="NZ_RKMG01000011.1"/>
</dbReference>
<evidence type="ECO:0000313" key="3">
    <source>
        <dbReference type="Proteomes" id="UP000273977"/>
    </source>
</evidence>
<dbReference type="AlphaFoldDB" id="A0A3N4GCZ1"/>
<dbReference type="OrthoDB" id="2656488at2"/>
<gene>
    <name evidence="2" type="ORF">EF384_04820</name>
</gene>
<comment type="caution">
    <text evidence="2">The sequence shown here is derived from an EMBL/GenBank/DDBJ whole genome shotgun (WGS) entry which is preliminary data.</text>
</comment>
<accession>A0A3N4GCZ1</accession>
<feature type="domain" description="Bacteriophage T5 Orf172 DNA-binding" evidence="1">
    <location>
        <begin position="11"/>
        <end position="92"/>
    </location>
</feature>
<evidence type="ECO:0000259" key="1">
    <source>
        <dbReference type="SMART" id="SM00974"/>
    </source>
</evidence>
<dbReference type="Proteomes" id="UP000273977">
    <property type="component" value="Unassembled WGS sequence"/>
</dbReference>
<dbReference type="Pfam" id="PF14267">
    <property type="entry name" value="DUF4357"/>
    <property type="match status" value="1"/>
</dbReference>
<sequence>MTRGIIYVMKTTVPGLIKIGKTGLDNYETRMYYLERNGYFNVTALKRKFAIEVEDYDDKEKLIDEIFSKSRVYNSELYALDVDLVVQLLSSFEGTQVYPKEKSKDTIFDEATQEREINADKGLLPDGEYYYSRQVKPFGKTNGIAAKVEDGVFRVLKGSICAPTLPGLVPEIRKNAPIVDNILQEDVICTSPSGAGWIVAGRPSSGWMEWKTKDGKPIDIFRKNNL</sequence>
<dbReference type="SMART" id="SM00974">
    <property type="entry name" value="T5orf172"/>
    <property type="match status" value="1"/>
</dbReference>
<dbReference type="EMBL" id="RKMG01000011">
    <property type="protein sequence ID" value="RPA60669.1"/>
    <property type="molecule type" value="Genomic_DNA"/>
</dbReference>
<reference evidence="2 3" key="1">
    <citation type="submission" date="2018-11" db="EMBL/GenBank/DDBJ databases">
        <title>Aerococcus sp. SJQ22, whole genome shotgun sequence.</title>
        <authorList>
            <person name="Sun L."/>
            <person name="Gao X."/>
            <person name="Chen W."/>
            <person name="Huang K."/>
        </authorList>
    </citation>
    <scope>NUCLEOTIDE SEQUENCE [LARGE SCALE GENOMIC DNA]</scope>
    <source>
        <strain evidence="2 3">SJQ22</strain>
    </source>
</reference>
<dbReference type="InterPro" id="IPR025579">
    <property type="entry name" value="DUF4357"/>
</dbReference>
<dbReference type="Pfam" id="PF10544">
    <property type="entry name" value="T5orf172"/>
    <property type="match status" value="1"/>
</dbReference>
<dbReference type="InterPro" id="IPR018306">
    <property type="entry name" value="Phage_T5_Orf172_DNA-bd"/>
</dbReference>
<proteinExistence type="predicted"/>
<evidence type="ECO:0000313" key="2">
    <source>
        <dbReference type="EMBL" id="RPA60669.1"/>
    </source>
</evidence>
<keyword evidence="3" id="KW-1185">Reference proteome</keyword>